<comment type="caution">
    <text evidence="1">The sequence shown here is derived from an EMBL/GenBank/DDBJ whole genome shotgun (WGS) entry which is preliminary data.</text>
</comment>
<accession>A0ACB8KSP9</accession>
<protein>
    <submittedName>
        <fullName evidence="1">Uncharacterized protein</fullName>
    </submittedName>
</protein>
<evidence type="ECO:0000313" key="1">
    <source>
        <dbReference type="EMBL" id="KAH9757331.1"/>
    </source>
</evidence>
<gene>
    <name evidence="1" type="ORF">KPL71_016359</name>
</gene>
<sequence length="134" mass="14634">MHNDTGGGNALNVQRTVKDLIAAGAAGCFLEFYVKFLNLSAFLWIKLGQRSVVRVHSFCFVLDSNEQGIDNDPFFRFLFGISLTLLIVSLLVLSQLGHMHGKQIIPAEEHAAKIASARDAIGDSDFVLVARTDA</sequence>
<name>A0ACB8KSP9_CITSI</name>
<proteinExistence type="predicted"/>
<evidence type="ECO:0000313" key="2">
    <source>
        <dbReference type="Proteomes" id="UP000829398"/>
    </source>
</evidence>
<dbReference type="Proteomes" id="UP000829398">
    <property type="component" value="Chromosome 5"/>
</dbReference>
<reference evidence="2" key="1">
    <citation type="journal article" date="2023" name="Hortic. Res.">
        <title>A chromosome-level phased genome enabling allele-level studies in sweet orange: a case study on citrus Huanglongbing tolerance.</title>
        <authorList>
            <person name="Wu B."/>
            <person name="Yu Q."/>
            <person name="Deng Z."/>
            <person name="Duan Y."/>
            <person name="Luo F."/>
            <person name="Gmitter F. Jr."/>
        </authorList>
    </citation>
    <scope>NUCLEOTIDE SEQUENCE [LARGE SCALE GENOMIC DNA]</scope>
    <source>
        <strain evidence="2">cv. Valencia</strain>
    </source>
</reference>
<organism evidence="1 2">
    <name type="scientific">Citrus sinensis</name>
    <name type="common">Sweet orange</name>
    <name type="synonym">Citrus aurantium var. sinensis</name>
    <dbReference type="NCBI Taxonomy" id="2711"/>
    <lineage>
        <taxon>Eukaryota</taxon>
        <taxon>Viridiplantae</taxon>
        <taxon>Streptophyta</taxon>
        <taxon>Embryophyta</taxon>
        <taxon>Tracheophyta</taxon>
        <taxon>Spermatophyta</taxon>
        <taxon>Magnoliopsida</taxon>
        <taxon>eudicotyledons</taxon>
        <taxon>Gunneridae</taxon>
        <taxon>Pentapetalae</taxon>
        <taxon>rosids</taxon>
        <taxon>malvids</taxon>
        <taxon>Sapindales</taxon>
        <taxon>Rutaceae</taxon>
        <taxon>Aurantioideae</taxon>
        <taxon>Citrus</taxon>
    </lineage>
</organism>
<keyword evidence="2" id="KW-1185">Reference proteome</keyword>
<dbReference type="EMBL" id="CM039174">
    <property type="protein sequence ID" value="KAH9757331.1"/>
    <property type="molecule type" value="Genomic_DNA"/>
</dbReference>